<dbReference type="NCBIfam" id="TIGR00886">
    <property type="entry name" value="2A0108"/>
    <property type="match status" value="1"/>
</dbReference>
<feature type="transmembrane region" description="Helical" evidence="8">
    <location>
        <begin position="102"/>
        <end position="126"/>
    </location>
</feature>
<organism evidence="10 11">
    <name type="scientific">Novosphingobium aquae</name>
    <dbReference type="NCBI Taxonomy" id="3133435"/>
    <lineage>
        <taxon>Bacteria</taxon>
        <taxon>Pseudomonadati</taxon>
        <taxon>Pseudomonadota</taxon>
        <taxon>Alphaproteobacteria</taxon>
        <taxon>Sphingomonadales</taxon>
        <taxon>Sphingomonadaceae</taxon>
        <taxon>Novosphingobium</taxon>
    </lineage>
</organism>
<feature type="transmembrane region" description="Helical" evidence="8">
    <location>
        <begin position="323"/>
        <end position="344"/>
    </location>
</feature>
<dbReference type="InterPro" id="IPR044772">
    <property type="entry name" value="NO3_transporter"/>
</dbReference>
<keyword evidence="7 8" id="KW-0472">Membrane</keyword>
<feature type="transmembrane region" description="Helical" evidence="8">
    <location>
        <begin position="754"/>
        <end position="773"/>
    </location>
</feature>
<dbReference type="PROSITE" id="PS50850">
    <property type="entry name" value="MFS"/>
    <property type="match status" value="1"/>
</dbReference>
<feature type="transmembrane region" description="Helical" evidence="8">
    <location>
        <begin position="603"/>
        <end position="631"/>
    </location>
</feature>
<dbReference type="RefSeq" id="WP_339967051.1">
    <property type="nucleotide sequence ID" value="NZ_JBBHJY010000005.1"/>
</dbReference>
<comment type="caution">
    <text evidence="10">The sequence shown here is derived from an EMBL/GenBank/DDBJ whole genome shotgun (WGS) entry which is preliminary data.</text>
</comment>
<name>A0ABU8SA59_9SPHN</name>
<feature type="transmembrane region" description="Helical" evidence="8">
    <location>
        <begin position="221"/>
        <end position="239"/>
    </location>
</feature>
<feature type="transmembrane region" description="Helical" evidence="8">
    <location>
        <begin position="508"/>
        <end position="526"/>
    </location>
</feature>
<protein>
    <submittedName>
        <fullName evidence="10">MFS transporter</fullName>
    </submittedName>
</protein>
<keyword evidence="11" id="KW-1185">Reference proteome</keyword>
<feature type="transmembrane region" description="Helical" evidence="8">
    <location>
        <begin position="832"/>
        <end position="853"/>
    </location>
</feature>
<keyword evidence="4 8" id="KW-0812">Transmembrane</keyword>
<dbReference type="InterPro" id="IPR020846">
    <property type="entry name" value="MFS_dom"/>
</dbReference>
<keyword evidence="3" id="KW-0813">Transport</keyword>
<dbReference type="InterPro" id="IPR004737">
    <property type="entry name" value="NO3_transporter_NarK/NarU-like"/>
</dbReference>
<evidence type="ECO:0000256" key="2">
    <source>
        <dbReference type="ARBA" id="ARBA00008432"/>
    </source>
</evidence>
<dbReference type="Gene3D" id="1.20.1250.20">
    <property type="entry name" value="MFS general substrate transporter like domains"/>
    <property type="match status" value="3"/>
</dbReference>
<dbReference type="SUPFAM" id="SSF103473">
    <property type="entry name" value="MFS general substrate transporter"/>
    <property type="match status" value="2"/>
</dbReference>
<evidence type="ECO:0000256" key="7">
    <source>
        <dbReference type="ARBA" id="ARBA00023136"/>
    </source>
</evidence>
<feature type="transmembrane region" description="Helical" evidence="8">
    <location>
        <begin position="50"/>
        <end position="69"/>
    </location>
</feature>
<feature type="transmembrane region" description="Helical" evidence="8">
    <location>
        <begin position="356"/>
        <end position="381"/>
    </location>
</feature>
<evidence type="ECO:0000313" key="11">
    <source>
        <dbReference type="Proteomes" id="UP001379235"/>
    </source>
</evidence>
<dbReference type="InterPro" id="IPR011701">
    <property type="entry name" value="MFS"/>
</dbReference>
<evidence type="ECO:0000256" key="5">
    <source>
        <dbReference type="ARBA" id="ARBA00022989"/>
    </source>
</evidence>
<dbReference type="PANTHER" id="PTHR23515">
    <property type="entry name" value="HIGH-AFFINITY NITRATE TRANSPORTER 2.3"/>
    <property type="match status" value="1"/>
</dbReference>
<evidence type="ECO:0000313" key="10">
    <source>
        <dbReference type="EMBL" id="MEJ6010416.1"/>
    </source>
</evidence>
<feature type="transmembrane region" description="Helical" evidence="8">
    <location>
        <begin position="169"/>
        <end position="187"/>
    </location>
</feature>
<evidence type="ECO:0000256" key="8">
    <source>
        <dbReference type="SAM" id="Phobius"/>
    </source>
</evidence>
<feature type="transmembrane region" description="Helical" evidence="8">
    <location>
        <begin position="785"/>
        <end position="806"/>
    </location>
</feature>
<evidence type="ECO:0000256" key="6">
    <source>
        <dbReference type="ARBA" id="ARBA00023063"/>
    </source>
</evidence>
<dbReference type="EMBL" id="JBBHJY010000005">
    <property type="protein sequence ID" value="MEJ6010416.1"/>
    <property type="molecule type" value="Genomic_DNA"/>
</dbReference>
<feature type="transmembrane region" description="Helical" evidence="8">
    <location>
        <begin position="563"/>
        <end position="582"/>
    </location>
</feature>
<feature type="transmembrane region" description="Helical" evidence="8">
    <location>
        <begin position="76"/>
        <end position="96"/>
    </location>
</feature>
<reference evidence="10 11" key="1">
    <citation type="submission" date="2024-03" db="EMBL/GenBank/DDBJ databases">
        <authorList>
            <person name="Jo J.-H."/>
        </authorList>
    </citation>
    <scope>NUCLEOTIDE SEQUENCE [LARGE SCALE GENOMIC DNA]</scope>
    <source>
        <strain evidence="10 11">AS3R-12</strain>
    </source>
</reference>
<feature type="transmembrane region" description="Helical" evidence="8">
    <location>
        <begin position="387"/>
        <end position="406"/>
    </location>
</feature>
<feature type="transmembrane region" description="Helical" evidence="8">
    <location>
        <begin position="15"/>
        <end position="38"/>
    </location>
</feature>
<feature type="transmembrane region" description="Helical" evidence="8">
    <location>
        <begin position="538"/>
        <end position="557"/>
    </location>
</feature>
<feature type="domain" description="Major facilitator superfamily (MFS) profile" evidence="9">
    <location>
        <begin position="14"/>
        <end position="414"/>
    </location>
</feature>
<feature type="transmembrane region" description="Helical" evidence="8">
    <location>
        <begin position="692"/>
        <end position="715"/>
    </location>
</feature>
<evidence type="ECO:0000256" key="4">
    <source>
        <dbReference type="ARBA" id="ARBA00022692"/>
    </source>
</evidence>
<evidence type="ECO:0000256" key="3">
    <source>
        <dbReference type="ARBA" id="ARBA00022448"/>
    </source>
</evidence>
<comment type="similarity">
    <text evidence="2">Belongs to the major facilitator superfamily. Nitrate/nitrite porter (TC 2.A.1.8) family.</text>
</comment>
<gene>
    <name evidence="10" type="ORF">WG900_10840</name>
</gene>
<keyword evidence="5 8" id="KW-1133">Transmembrane helix</keyword>
<evidence type="ECO:0000259" key="9">
    <source>
        <dbReference type="PROSITE" id="PS50850"/>
    </source>
</evidence>
<feature type="transmembrane region" description="Helical" evidence="8">
    <location>
        <begin position="472"/>
        <end position="496"/>
    </location>
</feature>
<feature type="transmembrane region" description="Helical" evidence="8">
    <location>
        <begin position="727"/>
        <end position="747"/>
    </location>
</feature>
<dbReference type="InterPro" id="IPR036259">
    <property type="entry name" value="MFS_trans_sf"/>
</dbReference>
<keyword evidence="6" id="KW-0534">Nitrate assimilation</keyword>
<feature type="transmembrane region" description="Helical" evidence="8">
    <location>
        <begin position="138"/>
        <end position="163"/>
    </location>
</feature>
<feature type="transmembrane region" description="Helical" evidence="8">
    <location>
        <begin position="251"/>
        <end position="272"/>
    </location>
</feature>
<dbReference type="Proteomes" id="UP001379235">
    <property type="component" value="Unassembled WGS sequence"/>
</dbReference>
<dbReference type="CDD" id="cd17341">
    <property type="entry name" value="MFS_NRT2_like"/>
    <property type="match status" value="1"/>
</dbReference>
<accession>A0ABU8SA59</accession>
<comment type="subcellular location">
    <subcellularLocation>
        <location evidence="1">Membrane</location>
        <topology evidence="1">Multi-pass membrane protein</topology>
    </subcellularLocation>
</comment>
<feature type="transmembrane region" description="Helical" evidence="8">
    <location>
        <begin position="284"/>
        <end position="303"/>
    </location>
</feature>
<dbReference type="Pfam" id="PF07690">
    <property type="entry name" value="MFS_1"/>
    <property type="match status" value="2"/>
</dbReference>
<proteinExistence type="inferred from homology"/>
<feature type="transmembrane region" description="Helical" evidence="8">
    <location>
        <begin position="865"/>
        <end position="885"/>
    </location>
</feature>
<feature type="transmembrane region" description="Helical" evidence="8">
    <location>
        <begin position="651"/>
        <end position="671"/>
    </location>
</feature>
<evidence type="ECO:0000256" key="1">
    <source>
        <dbReference type="ARBA" id="ARBA00004141"/>
    </source>
</evidence>
<sequence length="911" mass="98412">MPLSQTVSTGQQNKALGLSTFAFTVCFAVWTIFAIIGIEIKAELGLNDTQFGLLVGTPILTGSLVRLFLGVWTDQYGGRIVFPLTMLASAVSTVLLSQADSYILMLLAALGLGLAGGGFAVGVAYVSKWYPQQKQGSALGFFGMGNVGAAVTKFAAPFVMVAMGWQAVAQIWAVALAITAVLFFLFAKDDPELAARKISGEKPKGLKEQLEPLKNEQVWRFSLYYFFVFGAFVALALWLPKYLIGVYGVDIKVAGMLAATFSLSASVFRAYGGILSDRYGARRIMYATFGVSMLCLFMLSYPATDYTIHGIKGDIRFSTSMSLVPFVITIFVLGFFMSLGKAAVYKHIPVYYPDHVGSVGGLVGLVGGLGGFVLPIVFGAVSDLTGIWTSCFMVLFALVAVALGWMHIAIRQMEQKASGIDVRSLPQFPEMASIHDEKKHGRIEPSKILTDWRPEDSAFWEETGQRIANRNLYISIPALLLAFAVWMVWSVVVAKLPLIGFDYTTDQLFWLAALPGLSGATFRIFYSFMVPIFGGRLWTTLSTASLLIPAFGIGYAVQNPDTPYFIFLVLALLCGFGGGNFASSMSNIGFFFPKAQKGNALALNAGLGNLGVSVMQFAVPLVITAGVFGALGGEARAASDGSQLWLQNAGFIWVPFIIASTLLAWFGMHDIADAKASFAEQAVIFQRKHNWLMCWLYTGTFGSFIGFSAGLPLLAKSQFPDVNVLKYVFLGPLVGAISRAATGWVADRWGGARVTFWVFIGMIVGALGVIHFLEAKDFNGFLGAFVFMFFVTGVGNASTFQMIPAIMRQEVPRLMPELDAAQRTRQAEKESAAIVGFTSAIAAYGAFFIPRAFGMSISSTGSPMAALYGFILFYASCAALTWWAYTRKGSLLHDIERGRAPTAPIAQGAPA</sequence>